<feature type="signal peptide" evidence="1">
    <location>
        <begin position="1"/>
        <end position="23"/>
    </location>
</feature>
<feature type="chain" id="PRO_5014655701" description="Bacterial OB-fold domain-containing protein" evidence="1">
    <location>
        <begin position="24"/>
        <end position="122"/>
    </location>
</feature>
<dbReference type="Pfam" id="PF19649">
    <property type="entry name" value="DUF6152"/>
    <property type="match status" value="1"/>
</dbReference>
<organism evidence="2 3">
    <name type="scientific">Paracoccus tegillarcae</name>
    <dbReference type="NCBI Taxonomy" id="1529068"/>
    <lineage>
        <taxon>Bacteria</taxon>
        <taxon>Pseudomonadati</taxon>
        <taxon>Pseudomonadota</taxon>
        <taxon>Alphaproteobacteria</taxon>
        <taxon>Rhodobacterales</taxon>
        <taxon>Paracoccaceae</taxon>
        <taxon>Paracoccus</taxon>
    </lineage>
</organism>
<keyword evidence="3" id="KW-1185">Reference proteome</keyword>
<evidence type="ECO:0008006" key="4">
    <source>
        <dbReference type="Google" id="ProtNLM"/>
    </source>
</evidence>
<keyword evidence="1" id="KW-0732">Signal</keyword>
<proteinExistence type="predicted"/>
<evidence type="ECO:0000313" key="2">
    <source>
        <dbReference type="EMBL" id="AUH34811.1"/>
    </source>
</evidence>
<dbReference type="AlphaFoldDB" id="A0A2K9F6K3"/>
<dbReference type="OrthoDB" id="512581at2"/>
<protein>
    <recommendedName>
        <fullName evidence="4">Bacterial OB-fold domain-containing protein</fullName>
    </recommendedName>
</protein>
<gene>
    <name evidence="2" type="ORF">CUV01_16760</name>
</gene>
<evidence type="ECO:0000256" key="1">
    <source>
        <dbReference type="SAM" id="SignalP"/>
    </source>
</evidence>
<dbReference type="Proteomes" id="UP000233742">
    <property type="component" value="Chromosome"/>
</dbReference>
<reference evidence="2 3" key="1">
    <citation type="submission" date="2017-12" db="EMBL/GenBank/DDBJ databases">
        <authorList>
            <person name="Hurst M.R.H."/>
        </authorList>
    </citation>
    <scope>NUCLEOTIDE SEQUENCE [LARGE SCALE GENOMIC DNA]</scope>
    <source>
        <strain evidence="2 3">BM15</strain>
    </source>
</reference>
<accession>A0A2K9F6K3</accession>
<name>A0A2K9F6K3_9RHOB</name>
<sequence>MIMTRRCAALCLLALATAGPAMAHHGWRWTTGRNIRLSGLIASANLGNPHGVLRVDAEGDQWMVEVGQPWRNQRAGLTDSDFATGREIVIEGEPSANLEDRLLKAERIWFDGKLHDLYPERG</sequence>
<dbReference type="InterPro" id="IPR046150">
    <property type="entry name" value="DUF6152"/>
</dbReference>
<evidence type="ECO:0000313" key="3">
    <source>
        <dbReference type="Proteomes" id="UP000233742"/>
    </source>
</evidence>
<dbReference type="EMBL" id="CP025408">
    <property type="protein sequence ID" value="AUH34811.1"/>
    <property type="molecule type" value="Genomic_DNA"/>
</dbReference>
<dbReference type="KEGG" id="paro:CUV01_16760"/>